<reference evidence="1 2" key="2">
    <citation type="journal article" date="2015" name="Antonie Van Leeuwenhoek">
        <title>Thioclava indica sp. nov., isolated from surface seawater of the Indian Ocean.</title>
        <authorList>
            <person name="Liu Y."/>
            <person name="Lai Q."/>
            <person name="Du J."/>
            <person name="Xu H."/>
            <person name="Jiang L."/>
            <person name="Shao Z."/>
        </authorList>
    </citation>
    <scope>NUCLEOTIDE SEQUENCE [LARGE SCALE GENOMIC DNA]</scope>
    <source>
        <strain evidence="1 2">13D2W-2</strain>
    </source>
</reference>
<name>A0A085TY69_9RHOB</name>
<keyword evidence="2" id="KW-1185">Reference proteome</keyword>
<dbReference type="STRING" id="1317124.DW2_06878"/>
<comment type="caution">
    <text evidence="1">The sequence shown here is derived from an EMBL/GenBank/DDBJ whole genome shotgun (WGS) entry which is preliminary data.</text>
</comment>
<proteinExistence type="predicted"/>
<protein>
    <submittedName>
        <fullName evidence="1">Uncharacterized protein</fullName>
    </submittedName>
</protein>
<dbReference type="RefSeq" id="WP_038144853.1">
    <property type="nucleotide sequence ID" value="NZ_AQRC01000004.1"/>
</dbReference>
<evidence type="ECO:0000313" key="2">
    <source>
        <dbReference type="Proteomes" id="UP000028607"/>
    </source>
</evidence>
<organism evidence="1 2">
    <name type="scientific">Thioclava atlantica</name>
    <dbReference type="NCBI Taxonomy" id="1317124"/>
    <lineage>
        <taxon>Bacteria</taxon>
        <taxon>Pseudomonadati</taxon>
        <taxon>Pseudomonadota</taxon>
        <taxon>Alphaproteobacteria</taxon>
        <taxon>Rhodobacterales</taxon>
        <taxon>Paracoccaceae</taxon>
        <taxon>Thioclava</taxon>
    </lineage>
</organism>
<dbReference type="PATRIC" id="fig|1317124.6.peg.1394"/>
<dbReference type="EMBL" id="AQRC01000004">
    <property type="protein sequence ID" value="KFE35666.1"/>
    <property type="molecule type" value="Genomic_DNA"/>
</dbReference>
<dbReference type="eggNOG" id="ENOG5032R77">
    <property type="taxonomic scope" value="Bacteria"/>
</dbReference>
<evidence type="ECO:0000313" key="1">
    <source>
        <dbReference type="EMBL" id="KFE35666.1"/>
    </source>
</evidence>
<dbReference type="AlphaFoldDB" id="A0A085TY69"/>
<sequence length="381" mass="41408">MNASAEAIAFLLEEQDLRHLFQQWPPQMRLAVGLDPAGGCAMLVFHATEADRILPRLARCMEWRADEFAVIPKIEGYHTRRMLFSDEQKILSLVHETENLPEVARDYAINYAYAADEGLDPESLTDARSASVSPEAREVERLLSELHPPQAAPPNPHHASLAVPPVSRVREEPARIGGEDGGPPGFRRLNDTHRAEALMASCELALVAGETVRISIEEAGTDAQSYSINDIYFRDDLRSFAIPVAELARQGATALPGQILASGEYFPASLLAALRRAPLSARLTALDHFIFIAPEAAKVRATPLSAPPRETRGKLSAGRTGAKPQLRTMLGGAALLVLSALALQLGLTPALSHGEARKVSLDTIRESVFQSLAEQQTGKER</sequence>
<reference evidence="2" key="1">
    <citation type="submission" date="2013-04" db="EMBL/GenBank/DDBJ databases">
        <title>Thioclava sp. 13D2W-2 Genome Sequencing.</title>
        <authorList>
            <person name="Lai Q."/>
            <person name="Li G."/>
            <person name="Shao Z."/>
        </authorList>
    </citation>
    <scope>NUCLEOTIDE SEQUENCE [LARGE SCALE GENOMIC DNA]</scope>
    <source>
        <strain evidence="2">13D2W-2</strain>
    </source>
</reference>
<dbReference type="OrthoDB" id="7815691at2"/>
<gene>
    <name evidence="1" type="ORF">DW2_06878</name>
</gene>
<dbReference type="Proteomes" id="UP000028607">
    <property type="component" value="Unassembled WGS sequence"/>
</dbReference>
<accession>A0A085TY69</accession>